<dbReference type="PROSITE" id="PS51826">
    <property type="entry name" value="PSBD"/>
    <property type="match status" value="1"/>
</dbReference>
<evidence type="ECO:0000313" key="5">
    <source>
        <dbReference type="Proteomes" id="UP000186684"/>
    </source>
</evidence>
<dbReference type="Proteomes" id="UP000186684">
    <property type="component" value="Unassembled WGS sequence"/>
</dbReference>
<dbReference type="RefSeq" id="WP_076445781.1">
    <property type="nucleotide sequence ID" value="NZ_FTOQ01000002.1"/>
</dbReference>
<dbReference type="InterPro" id="IPR036625">
    <property type="entry name" value="E3-bd_dom_sf"/>
</dbReference>
<evidence type="ECO:0000256" key="1">
    <source>
        <dbReference type="ARBA" id="ARBA00007317"/>
    </source>
</evidence>
<feature type="region of interest" description="Disordered" evidence="2">
    <location>
        <begin position="25"/>
        <end position="52"/>
    </location>
</feature>
<dbReference type="STRING" id="633194.SAMN05421759_102368"/>
<organism evidence="4 5">
    <name type="scientific">Roseivivax lentus</name>
    <dbReference type="NCBI Taxonomy" id="633194"/>
    <lineage>
        <taxon>Bacteria</taxon>
        <taxon>Pseudomonadati</taxon>
        <taxon>Pseudomonadota</taxon>
        <taxon>Alphaproteobacteria</taxon>
        <taxon>Rhodobacterales</taxon>
        <taxon>Roseobacteraceae</taxon>
        <taxon>Roseivivax</taxon>
    </lineage>
</organism>
<dbReference type="InterPro" id="IPR004167">
    <property type="entry name" value="PSBD"/>
</dbReference>
<evidence type="ECO:0000259" key="3">
    <source>
        <dbReference type="PROSITE" id="PS51826"/>
    </source>
</evidence>
<dbReference type="OrthoDB" id="9805770at2"/>
<feature type="domain" description="Peripheral subunit-binding (PSBD)" evidence="3">
    <location>
        <begin position="6"/>
        <end position="43"/>
    </location>
</feature>
<keyword evidence="5" id="KW-1185">Reference proteome</keyword>
<name>A0A1N7L4B6_9RHOB</name>
<dbReference type="AlphaFoldDB" id="A0A1N7L4B6"/>
<reference evidence="5" key="1">
    <citation type="submission" date="2017-01" db="EMBL/GenBank/DDBJ databases">
        <authorList>
            <person name="Varghese N."/>
            <person name="Submissions S."/>
        </authorList>
    </citation>
    <scope>NUCLEOTIDE SEQUENCE [LARGE SCALE GENOMIC DNA]</scope>
    <source>
        <strain evidence="5">DSM 29430</strain>
    </source>
</reference>
<accession>A0A1N7L4B6</accession>
<evidence type="ECO:0000256" key="2">
    <source>
        <dbReference type="SAM" id="MobiDB-lite"/>
    </source>
</evidence>
<protein>
    <submittedName>
        <fullName evidence="4">E3 binding domain-containing protein</fullName>
    </submittedName>
</protein>
<comment type="similarity">
    <text evidence="1">Belongs to the 2-oxoacid dehydrogenase family.</text>
</comment>
<evidence type="ECO:0000313" key="4">
    <source>
        <dbReference type="EMBL" id="SIS68702.1"/>
    </source>
</evidence>
<dbReference type="Pfam" id="PF02817">
    <property type="entry name" value="E3_binding"/>
    <property type="match status" value="1"/>
</dbReference>
<sequence length="157" mass="16115">MRARRPASPYARHLARTRGVVLEEVTGSGPGGRVVARDIPEGGADAQPSEAAQPKLAAAAAPRFVILRRVLDQAPDSGTEIAPLVAAIAPGHTISVTDLRGAGLDGVDPVPAEGVDAALGLAGREGRVSLTLSVDTRRLALEDGSHLLTRLVAALKD</sequence>
<proteinExistence type="inferred from homology"/>
<dbReference type="Gene3D" id="4.10.320.10">
    <property type="entry name" value="E3-binding domain"/>
    <property type="match status" value="1"/>
</dbReference>
<dbReference type="SUPFAM" id="SSF47005">
    <property type="entry name" value="Peripheral subunit-binding domain of 2-oxo acid dehydrogenase complex"/>
    <property type="match status" value="1"/>
</dbReference>
<dbReference type="GO" id="GO:0016746">
    <property type="term" value="F:acyltransferase activity"/>
    <property type="evidence" value="ECO:0007669"/>
    <property type="project" value="InterPro"/>
</dbReference>
<dbReference type="EMBL" id="FTOQ01000002">
    <property type="protein sequence ID" value="SIS68702.1"/>
    <property type="molecule type" value="Genomic_DNA"/>
</dbReference>
<gene>
    <name evidence="4" type="ORF">SAMN05421759_102368</name>
</gene>